<proteinExistence type="predicted"/>
<evidence type="ECO:0000313" key="2">
    <source>
        <dbReference type="EMBL" id="GFZ17313.1"/>
    </source>
</evidence>
<dbReference type="OrthoDB" id="1897642at2759"/>
<evidence type="ECO:0000256" key="1">
    <source>
        <dbReference type="SAM" id="MobiDB-lite"/>
    </source>
</evidence>
<keyword evidence="3" id="KW-1185">Reference proteome</keyword>
<accession>A0A7J0H2I4</accession>
<dbReference type="Proteomes" id="UP000585474">
    <property type="component" value="Unassembled WGS sequence"/>
</dbReference>
<evidence type="ECO:0000313" key="3">
    <source>
        <dbReference type="Proteomes" id="UP000585474"/>
    </source>
</evidence>
<dbReference type="EMBL" id="BJWL01000026">
    <property type="protein sequence ID" value="GFZ17313.1"/>
    <property type="molecule type" value="Genomic_DNA"/>
</dbReference>
<organism evidence="2 3">
    <name type="scientific">Actinidia rufa</name>
    <dbReference type="NCBI Taxonomy" id="165716"/>
    <lineage>
        <taxon>Eukaryota</taxon>
        <taxon>Viridiplantae</taxon>
        <taxon>Streptophyta</taxon>
        <taxon>Embryophyta</taxon>
        <taxon>Tracheophyta</taxon>
        <taxon>Spermatophyta</taxon>
        <taxon>Magnoliopsida</taxon>
        <taxon>eudicotyledons</taxon>
        <taxon>Gunneridae</taxon>
        <taxon>Pentapetalae</taxon>
        <taxon>asterids</taxon>
        <taxon>Ericales</taxon>
        <taxon>Actinidiaceae</taxon>
        <taxon>Actinidia</taxon>
    </lineage>
</organism>
<comment type="caution">
    <text evidence="2">The sequence shown here is derived from an EMBL/GenBank/DDBJ whole genome shotgun (WGS) entry which is preliminary data.</text>
</comment>
<name>A0A7J0H2I4_9ERIC</name>
<reference evidence="2 3" key="1">
    <citation type="submission" date="2019-07" db="EMBL/GenBank/DDBJ databases">
        <title>De Novo Assembly of kiwifruit Actinidia rufa.</title>
        <authorList>
            <person name="Sugita-Konishi S."/>
            <person name="Sato K."/>
            <person name="Mori E."/>
            <person name="Abe Y."/>
            <person name="Kisaki G."/>
            <person name="Hamano K."/>
            <person name="Suezawa K."/>
            <person name="Otani M."/>
            <person name="Fukuda T."/>
            <person name="Manabe T."/>
            <person name="Gomi K."/>
            <person name="Tabuchi M."/>
            <person name="Akimitsu K."/>
            <person name="Kataoka I."/>
        </authorList>
    </citation>
    <scope>NUCLEOTIDE SEQUENCE [LARGE SCALE GENOMIC DNA]</scope>
    <source>
        <strain evidence="3">cv. Fuchu</strain>
    </source>
</reference>
<feature type="region of interest" description="Disordered" evidence="1">
    <location>
        <begin position="1"/>
        <end position="33"/>
    </location>
</feature>
<dbReference type="AlphaFoldDB" id="A0A7J0H2I4"/>
<sequence>MSALPPVLKKPKAEEREEGLGGEVLENGTADNISRSEQEEALVALIEHRTKEVEHLRKRIDYYKSQCDEFYNLSVFGTD</sequence>
<protein>
    <submittedName>
        <fullName evidence="2">Uncharacterized protein</fullName>
    </submittedName>
</protein>
<gene>
    <name evidence="2" type="ORF">Acr_26g0005830</name>
</gene>